<feature type="transmembrane region" description="Helical" evidence="6">
    <location>
        <begin position="57"/>
        <end position="76"/>
    </location>
</feature>
<accession>A0A2X5SP98</accession>
<keyword evidence="4 6" id="KW-1133">Transmembrane helix</keyword>
<dbReference type="AlphaFoldDB" id="A0A2X5SP98"/>
<evidence type="ECO:0000259" key="7">
    <source>
        <dbReference type="Pfam" id="PF03600"/>
    </source>
</evidence>
<dbReference type="GO" id="GO:0016020">
    <property type="term" value="C:membrane"/>
    <property type="evidence" value="ECO:0007669"/>
    <property type="project" value="UniProtKB-SubCell"/>
</dbReference>
<keyword evidence="5 6" id="KW-0472">Membrane</keyword>
<protein>
    <submittedName>
        <fullName evidence="8">Citrate transporter</fullName>
    </submittedName>
</protein>
<dbReference type="EMBL" id="LS483499">
    <property type="protein sequence ID" value="SQK77244.1"/>
    <property type="molecule type" value="Genomic_DNA"/>
</dbReference>
<feature type="transmembrane region" description="Helical" evidence="6">
    <location>
        <begin position="88"/>
        <end position="112"/>
    </location>
</feature>
<dbReference type="InterPro" id="IPR014738">
    <property type="entry name" value="Citrate_transporter"/>
</dbReference>
<evidence type="ECO:0000256" key="2">
    <source>
        <dbReference type="ARBA" id="ARBA00022448"/>
    </source>
</evidence>
<feature type="transmembrane region" description="Helical" evidence="6">
    <location>
        <begin position="30"/>
        <end position="50"/>
    </location>
</feature>
<keyword evidence="3 6" id="KW-0812">Transmembrane</keyword>
<evidence type="ECO:0000256" key="1">
    <source>
        <dbReference type="ARBA" id="ARBA00004141"/>
    </source>
</evidence>
<organism evidence="8 9">
    <name type="scientific">Tatumella ptyseos</name>
    <dbReference type="NCBI Taxonomy" id="82987"/>
    <lineage>
        <taxon>Bacteria</taxon>
        <taxon>Pseudomonadati</taxon>
        <taxon>Pseudomonadota</taxon>
        <taxon>Gammaproteobacteria</taxon>
        <taxon>Enterobacterales</taxon>
        <taxon>Erwiniaceae</taxon>
        <taxon>Tatumella</taxon>
    </lineage>
</organism>
<dbReference type="Proteomes" id="UP000248758">
    <property type="component" value="Chromosome 1"/>
</dbReference>
<keyword evidence="2" id="KW-0813">Transport</keyword>
<feature type="transmembrane region" description="Helical" evidence="6">
    <location>
        <begin position="360"/>
        <end position="378"/>
    </location>
</feature>
<evidence type="ECO:0000256" key="3">
    <source>
        <dbReference type="ARBA" id="ARBA00022692"/>
    </source>
</evidence>
<gene>
    <name evidence="8" type="primary">citN</name>
    <name evidence="8" type="ORF">NCTC11468_03618</name>
</gene>
<dbReference type="GO" id="GO:0015137">
    <property type="term" value="F:citrate transmembrane transporter activity"/>
    <property type="evidence" value="ECO:0007669"/>
    <property type="project" value="InterPro"/>
</dbReference>
<dbReference type="NCBIfam" id="TIGR00784">
    <property type="entry name" value="citMHS"/>
    <property type="match status" value="1"/>
</dbReference>
<feature type="transmembrane region" description="Helical" evidence="6">
    <location>
        <begin position="315"/>
        <end position="339"/>
    </location>
</feature>
<dbReference type="Pfam" id="PF03600">
    <property type="entry name" value="CitMHS"/>
    <property type="match status" value="1"/>
</dbReference>
<feature type="transmembrane region" description="Helical" evidence="6">
    <location>
        <begin position="384"/>
        <end position="404"/>
    </location>
</feature>
<evidence type="ECO:0000256" key="6">
    <source>
        <dbReference type="SAM" id="Phobius"/>
    </source>
</evidence>
<comment type="subcellular location">
    <subcellularLocation>
        <location evidence="1">Membrane</location>
        <topology evidence="1">Multi-pass membrane protein</topology>
    </subcellularLocation>
</comment>
<dbReference type="InterPro" id="IPR004680">
    <property type="entry name" value="Cit_transptr-like_dom"/>
</dbReference>
<dbReference type="KEGG" id="tpty:NCTC11468_03618"/>
<evidence type="ECO:0000256" key="5">
    <source>
        <dbReference type="ARBA" id="ARBA00023136"/>
    </source>
</evidence>
<evidence type="ECO:0000256" key="4">
    <source>
        <dbReference type="ARBA" id="ARBA00022989"/>
    </source>
</evidence>
<feature type="transmembrane region" description="Helical" evidence="6">
    <location>
        <begin position="206"/>
        <end position="230"/>
    </location>
</feature>
<feature type="transmembrane region" description="Helical" evidence="6">
    <location>
        <begin position="272"/>
        <end position="303"/>
    </location>
</feature>
<feature type="transmembrane region" description="Helical" evidence="6">
    <location>
        <begin position="447"/>
        <end position="468"/>
    </location>
</feature>
<proteinExistence type="predicted"/>
<evidence type="ECO:0000313" key="9">
    <source>
        <dbReference type="Proteomes" id="UP000248758"/>
    </source>
</evidence>
<evidence type="ECO:0000313" key="8">
    <source>
        <dbReference type="EMBL" id="SQK77244.1"/>
    </source>
</evidence>
<sequence length="469" mass="49959">MPGAESLTKNGACMQVVRGRNADESVSNDGGSTVLTILGFAMVVCFMYLIMTKRMSALIALIIVPTVFALAGGFYHGLGEMMLSGVKALAPTGVMLTFSILYFGLMIDAGLFDPLVRFILKLVRGDPLKVLMGTAILTLLVSLDGDSSTTYMIAIAAFLPLYRKLGINILAMTCLVNLASGIMNLSPWGGPTARAAAALRIDALDIFIPMIPAMLLACVTLVGVAIGFGLRERRRTGVLQAEAHDYDVISLGAGDEKECEANRRPKMFWPNFILTTVLLVLLVMGALPIQILFMLAFAVAAMLNYPSLSQQKERIGAYAGNVLAVTSLIFAAGIFTGILSGTGMVDAMAKSLLAVIPHSFGPYLAVFTAIVSLPFTFFMSNDAFYFGILPVIAQTAAGYGISPAEIARASIVGQPFHLLSPLVPSLYLLVGLAKVDIGDHQRFSIKWGILISLSLLIGGILFGAIPVYR</sequence>
<reference evidence="8 9" key="1">
    <citation type="submission" date="2018-06" db="EMBL/GenBank/DDBJ databases">
        <authorList>
            <consortium name="Pathogen Informatics"/>
            <person name="Doyle S."/>
        </authorList>
    </citation>
    <scope>NUCLEOTIDE SEQUENCE [LARGE SCALE GENOMIC DNA]</scope>
    <source>
        <strain evidence="8 9">NCTC11468</strain>
    </source>
</reference>
<name>A0A2X5SP98_9GAMM</name>
<feature type="transmembrane region" description="Helical" evidence="6">
    <location>
        <begin position="416"/>
        <end position="435"/>
    </location>
</feature>
<feature type="domain" description="Citrate transporter-like" evidence="7">
    <location>
        <begin position="46"/>
        <end position="413"/>
    </location>
</feature>
<feature type="transmembrane region" description="Helical" evidence="6">
    <location>
        <begin position="165"/>
        <end position="186"/>
    </location>
</feature>